<dbReference type="AlphaFoldDB" id="A0A086JB10"/>
<feature type="compositionally biased region" description="Polar residues" evidence="1">
    <location>
        <begin position="14"/>
        <end position="28"/>
    </location>
</feature>
<sequence length="94" mass="10364">MLRRRSGLRESKDLSYSWSSRGSETPTYGSDKDGQSIGWNSTFVGADLPSFAQKLSALLCLPHSHFFDACCLRGAHVCVDPFVCSNKANACRFL</sequence>
<evidence type="ECO:0000313" key="2">
    <source>
        <dbReference type="EMBL" id="KFG29328.1"/>
    </source>
</evidence>
<protein>
    <submittedName>
        <fullName evidence="2">Uncharacterized protein</fullName>
    </submittedName>
</protein>
<accession>A0A086JB10</accession>
<dbReference type="VEuPathDB" id="ToxoDB:TGFOU_256975"/>
<dbReference type="Proteomes" id="UP000028838">
    <property type="component" value="Unassembled WGS sequence"/>
</dbReference>
<organism evidence="2 3">
    <name type="scientific">Toxoplasma gondii FOU</name>
    <dbReference type="NCBI Taxonomy" id="943167"/>
    <lineage>
        <taxon>Eukaryota</taxon>
        <taxon>Sar</taxon>
        <taxon>Alveolata</taxon>
        <taxon>Apicomplexa</taxon>
        <taxon>Conoidasida</taxon>
        <taxon>Coccidia</taxon>
        <taxon>Eucoccidiorida</taxon>
        <taxon>Eimeriorina</taxon>
        <taxon>Sarcocystidae</taxon>
        <taxon>Toxoplasma</taxon>
    </lineage>
</organism>
<comment type="caution">
    <text evidence="2">The sequence shown here is derived from an EMBL/GenBank/DDBJ whole genome shotgun (WGS) entry which is preliminary data.</text>
</comment>
<evidence type="ECO:0000256" key="1">
    <source>
        <dbReference type="SAM" id="MobiDB-lite"/>
    </source>
</evidence>
<feature type="region of interest" description="Disordered" evidence="1">
    <location>
        <begin position="1"/>
        <end position="36"/>
    </location>
</feature>
<reference evidence="2 3" key="1">
    <citation type="submission" date="2014-07" db="EMBL/GenBank/DDBJ databases">
        <authorList>
            <person name="Sibley D."/>
            <person name="Venepally P."/>
            <person name="Karamycheva S."/>
            <person name="Hadjithomas M."/>
            <person name="Khan A."/>
            <person name="Brunk B."/>
            <person name="Roos D."/>
            <person name="Caler E."/>
            <person name="Lorenzi H."/>
        </authorList>
    </citation>
    <scope>NUCLEOTIDE SEQUENCE [LARGE SCALE GENOMIC DNA]</scope>
    <source>
        <strain evidence="2 3">FOU</strain>
    </source>
</reference>
<dbReference type="EMBL" id="AEYH02003327">
    <property type="protein sequence ID" value="KFG29328.1"/>
    <property type="molecule type" value="Genomic_DNA"/>
</dbReference>
<evidence type="ECO:0000313" key="3">
    <source>
        <dbReference type="Proteomes" id="UP000028838"/>
    </source>
</evidence>
<gene>
    <name evidence="2" type="ORF">TGFOU_256975</name>
</gene>
<proteinExistence type="predicted"/>
<name>A0A086JB10_TOXGO</name>